<dbReference type="InterPro" id="IPR001107">
    <property type="entry name" value="Band_7"/>
</dbReference>
<sequence>MTQNRILIAVALVLVGGYLSLFTVSETQKAIQFRLGEIVKTDFTPGLHFTIPIYNNVKKFDARVLTLDLKPERFLTSEKKNVLVDSYVKWRIKDPAKFYTTVSGDVVQANNRLDPIIKDGMRGEFSKRTIRELVSAGRGQTRSILIKNSSPMAEELGIEIVDIRVMRVELPPEVSASVYHRMEAERARVAKELRSRGAEAAERIRADADRQREVLFGDAYREAETLRGEGDATAADIYSKAYGKNPEFFAFYGSLNAYTKTFKNKDATVVLEPDSDFFRYFKKEKEK</sequence>
<dbReference type="PANTHER" id="PTHR42911">
    <property type="entry name" value="MODULATOR OF FTSH PROTEASE HFLC"/>
    <property type="match status" value="1"/>
</dbReference>
<feature type="domain" description="Band 7" evidence="5">
    <location>
        <begin position="19"/>
        <end position="182"/>
    </location>
</feature>
<dbReference type="NCBIfam" id="TIGR01932">
    <property type="entry name" value="hflC"/>
    <property type="match status" value="1"/>
</dbReference>
<feature type="transmembrane region" description="Helical" evidence="4">
    <location>
        <begin position="6"/>
        <end position="24"/>
    </location>
</feature>
<evidence type="ECO:0000313" key="6">
    <source>
        <dbReference type="EMBL" id="BBL71670.1"/>
    </source>
</evidence>
<dbReference type="PANTHER" id="PTHR42911:SF1">
    <property type="entry name" value="MODULATOR OF FTSH PROTEASE HFLC"/>
    <property type="match status" value="1"/>
</dbReference>
<keyword evidence="4" id="KW-1133">Transmembrane helix</keyword>
<dbReference type="InterPro" id="IPR010200">
    <property type="entry name" value="HflC"/>
</dbReference>
<evidence type="ECO:0000256" key="2">
    <source>
        <dbReference type="ARBA" id="ARBA00023136"/>
    </source>
</evidence>
<organism evidence="6 7">
    <name type="scientific">Methylogaea oryzae</name>
    <dbReference type="NCBI Taxonomy" id="1295382"/>
    <lineage>
        <taxon>Bacteria</taxon>
        <taxon>Pseudomonadati</taxon>
        <taxon>Pseudomonadota</taxon>
        <taxon>Gammaproteobacteria</taxon>
        <taxon>Methylococcales</taxon>
        <taxon>Methylococcaceae</taxon>
        <taxon>Methylogaea</taxon>
    </lineage>
</organism>
<dbReference type="Pfam" id="PF01145">
    <property type="entry name" value="Band_7"/>
    <property type="match status" value="1"/>
</dbReference>
<comment type="subcellular location">
    <subcellularLocation>
        <location evidence="1">Membrane</location>
    </subcellularLocation>
</comment>
<keyword evidence="2 4" id="KW-0472">Membrane</keyword>
<reference evidence="6" key="1">
    <citation type="submission" date="2019-06" db="EMBL/GenBank/DDBJ databases">
        <title>Complete genome sequence of Methylogaea oryzae strain JCM16910.</title>
        <authorList>
            <person name="Asakawa S."/>
        </authorList>
    </citation>
    <scope>NUCLEOTIDE SEQUENCE</scope>
    <source>
        <strain evidence="6">E10</strain>
    </source>
</reference>
<comment type="similarity">
    <text evidence="3">Belongs to the band 7/mec-2 family. HflC subfamily.</text>
</comment>
<dbReference type="AlphaFoldDB" id="A0A8D5AN27"/>
<dbReference type="Proteomes" id="UP000824988">
    <property type="component" value="Chromosome"/>
</dbReference>
<dbReference type="GO" id="GO:0016020">
    <property type="term" value="C:membrane"/>
    <property type="evidence" value="ECO:0007669"/>
    <property type="project" value="UniProtKB-SubCell"/>
</dbReference>
<dbReference type="EMBL" id="AP019782">
    <property type="protein sequence ID" value="BBL71670.1"/>
    <property type="molecule type" value="Genomic_DNA"/>
</dbReference>
<dbReference type="CDD" id="cd03405">
    <property type="entry name" value="SPFH_HflC"/>
    <property type="match status" value="1"/>
</dbReference>
<keyword evidence="7" id="KW-1185">Reference proteome</keyword>
<dbReference type="PIRSF" id="PIRSF005651">
    <property type="entry name" value="HflC"/>
    <property type="match status" value="1"/>
</dbReference>
<name>A0A8D5AN27_9GAMM</name>
<keyword evidence="4" id="KW-0812">Transmembrane</keyword>
<comment type="function">
    <text evidence="3">HflC and HflK could regulate a protease.</text>
</comment>
<evidence type="ECO:0000256" key="4">
    <source>
        <dbReference type="SAM" id="Phobius"/>
    </source>
</evidence>
<evidence type="ECO:0000256" key="1">
    <source>
        <dbReference type="ARBA" id="ARBA00004370"/>
    </source>
</evidence>
<dbReference type="RefSeq" id="WP_221047095.1">
    <property type="nucleotide sequence ID" value="NZ_AP019782.1"/>
</dbReference>
<dbReference type="SMART" id="SM00244">
    <property type="entry name" value="PHB"/>
    <property type="match status" value="1"/>
</dbReference>
<protein>
    <recommendedName>
        <fullName evidence="3">Protein HflC</fullName>
    </recommendedName>
</protein>
<evidence type="ECO:0000313" key="7">
    <source>
        <dbReference type="Proteomes" id="UP000824988"/>
    </source>
</evidence>
<evidence type="ECO:0000259" key="5">
    <source>
        <dbReference type="SMART" id="SM00244"/>
    </source>
</evidence>
<evidence type="ECO:0000256" key="3">
    <source>
        <dbReference type="PIRNR" id="PIRNR005651"/>
    </source>
</evidence>
<dbReference type="KEGG" id="moz:MoryE10_22760"/>
<accession>A0A8D5AN27</accession>
<proteinExistence type="inferred from homology"/>
<gene>
    <name evidence="6" type="primary">hflC</name>
    <name evidence="6" type="ORF">MoryE10_22760</name>
</gene>